<keyword evidence="3" id="KW-0479">Metal-binding</keyword>
<dbReference type="InterPro" id="IPR007197">
    <property type="entry name" value="rSAM"/>
</dbReference>
<dbReference type="PANTHER" id="PTHR43020:SF2">
    <property type="entry name" value="MITOCHONDRIAL TRNA METHYLTHIOTRANSFERASE CDK5RAP1"/>
    <property type="match status" value="1"/>
</dbReference>
<comment type="caution">
    <text evidence="8">The sequence shown here is derived from an EMBL/GenBank/DDBJ whole genome shotgun (WGS) entry which is preliminary data.</text>
</comment>
<gene>
    <name evidence="8" type="primary">miaB_60</name>
    <name evidence="8" type="ORF">SDC9_187777</name>
</gene>
<dbReference type="Gene3D" id="3.80.30.20">
    <property type="entry name" value="tm_1862 like domain"/>
    <property type="match status" value="1"/>
</dbReference>
<feature type="domain" description="Radical SAM core" evidence="7">
    <location>
        <begin position="1"/>
        <end position="79"/>
    </location>
</feature>
<dbReference type="InterPro" id="IPR002792">
    <property type="entry name" value="TRAM_dom"/>
</dbReference>
<dbReference type="InterPro" id="IPR058240">
    <property type="entry name" value="rSAM_sf"/>
</dbReference>
<dbReference type="PROSITE" id="PS50926">
    <property type="entry name" value="TRAM"/>
    <property type="match status" value="1"/>
</dbReference>
<keyword evidence="2" id="KW-0949">S-adenosyl-L-methionine</keyword>
<evidence type="ECO:0000256" key="4">
    <source>
        <dbReference type="ARBA" id="ARBA00023004"/>
    </source>
</evidence>
<dbReference type="SUPFAM" id="SSF102114">
    <property type="entry name" value="Radical SAM enzymes"/>
    <property type="match status" value="1"/>
</dbReference>
<keyword evidence="4" id="KW-0408">Iron</keyword>
<accession>A0A645HMF6</accession>
<evidence type="ECO:0000313" key="8">
    <source>
        <dbReference type="EMBL" id="MPN40241.1"/>
    </source>
</evidence>
<dbReference type="GO" id="GO:0051539">
    <property type="term" value="F:4 iron, 4 sulfur cluster binding"/>
    <property type="evidence" value="ECO:0007669"/>
    <property type="project" value="UniProtKB-KW"/>
</dbReference>
<evidence type="ECO:0000259" key="6">
    <source>
        <dbReference type="PROSITE" id="PS50926"/>
    </source>
</evidence>
<proteinExistence type="predicted"/>
<dbReference type="EC" id="2.8.4.3" evidence="8"/>
<evidence type="ECO:0000256" key="5">
    <source>
        <dbReference type="ARBA" id="ARBA00023014"/>
    </source>
</evidence>
<keyword evidence="1" id="KW-0004">4Fe-4S</keyword>
<dbReference type="InterPro" id="IPR023404">
    <property type="entry name" value="rSAM_horseshoe"/>
</dbReference>
<dbReference type="GO" id="GO:0005829">
    <property type="term" value="C:cytosol"/>
    <property type="evidence" value="ECO:0007669"/>
    <property type="project" value="TreeGrafter"/>
</dbReference>
<keyword evidence="8" id="KW-0808">Transferase</keyword>
<sequence>MPGLTLSSDIIVGFPGETGADFEATLDLIRRVRFDSLFTFAYSARKGTRAADMEDQIPNETKKARLAALMEAQQVISFEKNKALEGTVQRVLVMGRDGLLEGRTEGGKPCYFEGDDALIGSFVPVKITTGKSFVLYGELQ</sequence>
<organism evidence="8">
    <name type="scientific">bioreactor metagenome</name>
    <dbReference type="NCBI Taxonomy" id="1076179"/>
    <lineage>
        <taxon>unclassified sequences</taxon>
        <taxon>metagenomes</taxon>
        <taxon>ecological metagenomes</taxon>
    </lineage>
</organism>
<evidence type="ECO:0000259" key="7">
    <source>
        <dbReference type="PROSITE" id="PS51918"/>
    </source>
</evidence>
<dbReference type="AlphaFoldDB" id="A0A645HMF6"/>
<evidence type="ECO:0000256" key="1">
    <source>
        <dbReference type="ARBA" id="ARBA00022485"/>
    </source>
</evidence>
<dbReference type="PROSITE" id="PS51918">
    <property type="entry name" value="RADICAL_SAM"/>
    <property type="match status" value="1"/>
</dbReference>
<reference evidence="8" key="1">
    <citation type="submission" date="2019-08" db="EMBL/GenBank/DDBJ databases">
        <authorList>
            <person name="Kucharzyk K."/>
            <person name="Murdoch R.W."/>
            <person name="Higgins S."/>
            <person name="Loffler F."/>
        </authorList>
    </citation>
    <scope>NUCLEOTIDE SEQUENCE</scope>
</reference>
<evidence type="ECO:0000256" key="2">
    <source>
        <dbReference type="ARBA" id="ARBA00022691"/>
    </source>
</evidence>
<dbReference type="GO" id="GO:0046872">
    <property type="term" value="F:metal ion binding"/>
    <property type="evidence" value="ECO:0007669"/>
    <property type="project" value="UniProtKB-KW"/>
</dbReference>
<keyword evidence="5" id="KW-0411">Iron-sulfur</keyword>
<feature type="domain" description="TRAM" evidence="6">
    <location>
        <begin position="82"/>
        <end position="140"/>
    </location>
</feature>
<dbReference type="Pfam" id="PF01938">
    <property type="entry name" value="TRAM"/>
    <property type="match status" value="1"/>
</dbReference>
<dbReference type="GO" id="GO:0035597">
    <property type="term" value="F:tRNA-2-methylthio-N(6)-dimethylallyladenosine(37) synthase activity"/>
    <property type="evidence" value="ECO:0007669"/>
    <property type="project" value="UniProtKB-EC"/>
</dbReference>
<name>A0A645HMF6_9ZZZZ</name>
<dbReference type="PANTHER" id="PTHR43020">
    <property type="entry name" value="CDK5 REGULATORY SUBUNIT-ASSOCIATED PROTEIN 1"/>
    <property type="match status" value="1"/>
</dbReference>
<evidence type="ECO:0000256" key="3">
    <source>
        <dbReference type="ARBA" id="ARBA00022723"/>
    </source>
</evidence>
<protein>
    <submittedName>
        <fullName evidence="8">tRNA-2-methylthio-N(6)-dimethylallyladenosine synthase</fullName>
        <ecNumber evidence="8">2.8.4.3</ecNumber>
    </submittedName>
</protein>
<dbReference type="EMBL" id="VSSQ01096518">
    <property type="protein sequence ID" value="MPN40241.1"/>
    <property type="molecule type" value="Genomic_DNA"/>
</dbReference>